<dbReference type="InterPro" id="IPR018060">
    <property type="entry name" value="HTH_AraC"/>
</dbReference>
<gene>
    <name evidence="2" type="ORF">GAQ75_23195</name>
</gene>
<evidence type="ECO:0000259" key="1">
    <source>
        <dbReference type="PROSITE" id="PS01124"/>
    </source>
</evidence>
<dbReference type="RefSeq" id="WP_192917118.1">
    <property type="nucleotide sequence ID" value="NZ_WCUQ01000086.1"/>
</dbReference>
<protein>
    <submittedName>
        <fullName evidence="2">AraC family transcriptional regulator</fullName>
    </submittedName>
</protein>
<feature type="domain" description="HTH araC/xylS-type" evidence="1">
    <location>
        <begin position="1"/>
        <end position="29"/>
    </location>
</feature>
<name>A0A6I0JYQ7_BACUN</name>
<dbReference type="GO" id="GO:0043565">
    <property type="term" value="F:sequence-specific DNA binding"/>
    <property type="evidence" value="ECO:0007669"/>
    <property type="project" value="InterPro"/>
</dbReference>
<dbReference type="GO" id="GO:0003700">
    <property type="term" value="F:DNA-binding transcription factor activity"/>
    <property type="evidence" value="ECO:0007669"/>
    <property type="project" value="InterPro"/>
</dbReference>
<dbReference type="Gene3D" id="1.10.10.60">
    <property type="entry name" value="Homeodomain-like"/>
    <property type="match status" value="1"/>
</dbReference>
<feature type="non-terminal residue" evidence="2">
    <location>
        <position position="1"/>
    </location>
</feature>
<dbReference type="PROSITE" id="PS01124">
    <property type="entry name" value="HTH_ARAC_FAMILY_2"/>
    <property type="match status" value="1"/>
</dbReference>
<evidence type="ECO:0000313" key="2">
    <source>
        <dbReference type="EMBL" id="KAB4118479.1"/>
    </source>
</evidence>
<accession>A0A6I0JYQ7</accession>
<dbReference type="AlphaFoldDB" id="A0A6I0JYQ7"/>
<comment type="caution">
    <text evidence="2">The sequence shown here is derived from an EMBL/GenBank/DDBJ whole genome shotgun (WGS) entry which is preliminary data.</text>
</comment>
<sequence length="42" mass="4706">AQECGMSTQSLYRLFSGKYGVTPTDFQVGVQHINNKNITEDK</sequence>
<evidence type="ECO:0000313" key="3">
    <source>
        <dbReference type="Proteomes" id="UP000438773"/>
    </source>
</evidence>
<dbReference type="Proteomes" id="UP000438773">
    <property type="component" value="Unassembled WGS sequence"/>
</dbReference>
<reference evidence="2 3" key="1">
    <citation type="journal article" date="2019" name="Nat. Med.">
        <title>A library of human gut bacterial isolates paired with longitudinal multiomics data enables mechanistic microbiome research.</title>
        <authorList>
            <person name="Poyet M."/>
            <person name="Groussin M."/>
            <person name="Gibbons S.M."/>
            <person name="Avila-Pacheco J."/>
            <person name="Jiang X."/>
            <person name="Kearney S.M."/>
            <person name="Perrotta A.R."/>
            <person name="Berdy B."/>
            <person name="Zhao S."/>
            <person name="Lieberman T.D."/>
            <person name="Swanson P.K."/>
            <person name="Smith M."/>
            <person name="Roesemann S."/>
            <person name="Alexander J.E."/>
            <person name="Rich S.A."/>
            <person name="Livny J."/>
            <person name="Vlamakis H."/>
            <person name="Clish C."/>
            <person name="Bullock K."/>
            <person name="Deik A."/>
            <person name="Scott J."/>
            <person name="Pierce K.A."/>
            <person name="Xavier R.J."/>
            <person name="Alm E.J."/>
        </authorList>
    </citation>
    <scope>NUCLEOTIDE SEQUENCE [LARGE SCALE GENOMIC DNA]</scope>
    <source>
        <strain evidence="2 3">BIOML-A37</strain>
    </source>
</reference>
<dbReference type="EMBL" id="WCUQ01000086">
    <property type="protein sequence ID" value="KAB4118479.1"/>
    <property type="molecule type" value="Genomic_DNA"/>
</dbReference>
<organism evidence="2 3">
    <name type="scientific">Bacteroides uniformis</name>
    <dbReference type="NCBI Taxonomy" id="820"/>
    <lineage>
        <taxon>Bacteria</taxon>
        <taxon>Pseudomonadati</taxon>
        <taxon>Bacteroidota</taxon>
        <taxon>Bacteroidia</taxon>
        <taxon>Bacteroidales</taxon>
        <taxon>Bacteroidaceae</taxon>
        <taxon>Bacteroides</taxon>
    </lineage>
</organism>
<proteinExistence type="predicted"/>